<gene>
    <name evidence="1" type="ORF">RCOM_1783740</name>
</gene>
<dbReference type="InterPro" id="IPR037219">
    <property type="entry name" value="Peptidase_M41-like"/>
</dbReference>
<feature type="non-terminal residue" evidence="1">
    <location>
        <position position="262"/>
    </location>
</feature>
<dbReference type="EMBL" id="EQ979937">
    <property type="protein sequence ID" value="EEF25331.1"/>
    <property type="molecule type" value="Genomic_DNA"/>
</dbReference>
<dbReference type="AlphaFoldDB" id="B9TFN2"/>
<organism evidence="1 2">
    <name type="scientific">Ricinus communis</name>
    <name type="common">Castor bean</name>
    <dbReference type="NCBI Taxonomy" id="3988"/>
    <lineage>
        <taxon>Eukaryota</taxon>
        <taxon>Viridiplantae</taxon>
        <taxon>Streptophyta</taxon>
        <taxon>Embryophyta</taxon>
        <taxon>Tracheophyta</taxon>
        <taxon>Spermatophyta</taxon>
        <taxon>Magnoliopsida</taxon>
        <taxon>eudicotyledons</taxon>
        <taxon>Gunneridae</taxon>
        <taxon>Pentapetalae</taxon>
        <taxon>rosids</taxon>
        <taxon>fabids</taxon>
        <taxon>Malpighiales</taxon>
        <taxon>Euphorbiaceae</taxon>
        <taxon>Acalyphoideae</taxon>
        <taxon>Acalypheae</taxon>
        <taxon>Ricinus</taxon>
    </lineage>
</organism>
<reference evidence="2" key="1">
    <citation type="journal article" date="2010" name="Nat. Biotechnol.">
        <title>Draft genome sequence of the oilseed species Ricinus communis.</title>
        <authorList>
            <person name="Chan A.P."/>
            <person name="Crabtree J."/>
            <person name="Zhao Q."/>
            <person name="Lorenzi H."/>
            <person name="Orvis J."/>
            <person name="Puiu D."/>
            <person name="Melake-Berhan A."/>
            <person name="Jones K.M."/>
            <person name="Redman J."/>
            <person name="Chen G."/>
            <person name="Cahoon E.B."/>
            <person name="Gedil M."/>
            <person name="Stanke M."/>
            <person name="Haas B.J."/>
            <person name="Wortman J.R."/>
            <person name="Fraser-Liggett C.M."/>
            <person name="Ravel J."/>
            <person name="Rabinowicz P.D."/>
        </authorList>
    </citation>
    <scope>NUCLEOTIDE SEQUENCE [LARGE SCALE GENOMIC DNA]</scope>
    <source>
        <strain evidence="2">cv. Hale</strain>
    </source>
</reference>
<evidence type="ECO:0008006" key="3">
    <source>
        <dbReference type="Google" id="ProtNLM"/>
    </source>
</evidence>
<proteinExistence type="predicted"/>
<accession>B9TFN2</accession>
<dbReference type="SUPFAM" id="SSF140990">
    <property type="entry name" value="FtsH protease domain-like"/>
    <property type="match status" value="1"/>
</dbReference>
<evidence type="ECO:0000313" key="1">
    <source>
        <dbReference type="EMBL" id="EEF25331.1"/>
    </source>
</evidence>
<keyword evidence="2" id="KW-1185">Reference proteome</keyword>
<dbReference type="GO" id="GO:0004176">
    <property type="term" value="F:ATP-dependent peptidase activity"/>
    <property type="evidence" value="ECO:0007669"/>
    <property type="project" value="InterPro"/>
</dbReference>
<sequence>MSKRIIARSRAEAISGIVRDERTWLALTACSLFMWSKTSPLEPGVRGLWQVSGILGLVWVGATTVQGSGLRKATCRALGVLVAMSLMRLFGPDISGWLSFATRNSGDVIPPLAAVAVLAAVEALFGSRGRRPLAVPRTAFAYRLTEADLWRVAIHEAGHAITYRLLPRYPEDMHVFVRPVITVDAPEGGAVRFTAMQVPQVHAYTAMLISLAGLEAEQAILGSRGNGGTQDYEEWIAAATGYAIEGHADAFYRYPVTYWQRQ</sequence>
<dbReference type="Proteomes" id="UP000008311">
    <property type="component" value="Unassembled WGS sequence"/>
</dbReference>
<dbReference type="GO" id="GO:0006508">
    <property type="term" value="P:proteolysis"/>
    <property type="evidence" value="ECO:0007669"/>
    <property type="project" value="InterPro"/>
</dbReference>
<dbReference type="GO" id="GO:0004222">
    <property type="term" value="F:metalloendopeptidase activity"/>
    <property type="evidence" value="ECO:0007669"/>
    <property type="project" value="InterPro"/>
</dbReference>
<protein>
    <recommendedName>
        <fullName evidence="3">Peptidase M41 domain-containing protein</fullName>
    </recommendedName>
</protein>
<dbReference type="InParanoid" id="B9TFN2"/>
<dbReference type="GO" id="GO:0005524">
    <property type="term" value="F:ATP binding"/>
    <property type="evidence" value="ECO:0007669"/>
    <property type="project" value="InterPro"/>
</dbReference>
<dbReference type="Gene3D" id="1.20.58.760">
    <property type="entry name" value="Peptidase M41"/>
    <property type="match status" value="1"/>
</dbReference>
<evidence type="ECO:0000313" key="2">
    <source>
        <dbReference type="Proteomes" id="UP000008311"/>
    </source>
</evidence>
<name>B9TFN2_RICCO</name>